<keyword evidence="3" id="KW-1185">Reference proteome</keyword>
<feature type="compositionally biased region" description="Acidic residues" evidence="1">
    <location>
        <begin position="302"/>
        <end position="316"/>
    </location>
</feature>
<evidence type="ECO:0000256" key="1">
    <source>
        <dbReference type="SAM" id="MobiDB-lite"/>
    </source>
</evidence>
<accession>A0A6S7GG74</accession>
<feature type="compositionally biased region" description="Basic and acidic residues" evidence="1">
    <location>
        <begin position="317"/>
        <end position="329"/>
    </location>
</feature>
<dbReference type="PANTHER" id="PTHR46704:SF9">
    <property type="entry name" value="BHLH DOMAIN-CONTAINING PROTEIN"/>
    <property type="match status" value="1"/>
</dbReference>
<dbReference type="EMBL" id="CACRXK020001328">
    <property type="protein sequence ID" value="CAB3988462.1"/>
    <property type="molecule type" value="Genomic_DNA"/>
</dbReference>
<organism evidence="2 3">
    <name type="scientific">Paramuricea clavata</name>
    <name type="common">Red gorgonian</name>
    <name type="synonym">Violescent sea-whip</name>
    <dbReference type="NCBI Taxonomy" id="317549"/>
    <lineage>
        <taxon>Eukaryota</taxon>
        <taxon>Metazoa</taxon>
        <taxon>Cnidaria</taxon>
        <taxon>Anthozoa</taxon>
        <taxon>Octocorallia</taxon>
        <taxon>Malacalcyonacea</taxon>
        <taxon>Plexauridae</taxon>
        <taxon>Paramuricea</taxon>
    </lineage>
</organism>
<reference evidence="2" key="1">
    <citation type="submission" date="2020-04" db="EMBL/GenBank/DDBJ databases">
        <authorList>
            <person name="Alioto T."/>
            <person name="Alioto T."/>
            <person name="Gomez Garrido J."/>
        </authorList>
    </citation>
    <scope>NUCLEOTIDE SEQUENCE</scope>
    <source>
        <strain evidence="2">A484AB</strain>
    </source>
</reference>
<feature type="region of interest" description="Disordered" evidence="1">
    <location>
        <begin position="297"/>
        <end position="336"/>
    </location>
</feature>
<comment type="caution">
    <text evidence="2">The sequence shown here is derived from an EMBL/GenBank/DDBJ whole genome shotgun (WGS) entry which is preliminary data.</text>
</comment>
<evidence type="ECO:0000313" key="2">
    <source>
        <dbReference type="EMBL" id="CAB3988462.1"/>
    </source>
</evidence>
<dbReference type="Proteomes" id="UP001152795">
    <property type="component" value="Unassembled WGS sequence"/>
</dbReference>
<dbReference type="PANTHER" id="PTHR46704">
    <property type="entry name" value="CXC DOMAIN-CONTAINING PROTEIN-RELATED"/>
    <property type="match status" value="1"/>
</dbReference>
<protein>
    <submittedName>
        <fullName evidence="2">Uncharacterized protein</fullName>
    </submittedName>
</protein>
<proteinExistence type="predicted"/>
<dbReference type="AlphaFoldDB" id="A0A6S7GG74"/>
<dbReference type="OrthoDB" id="6086828at2759"/>
<gene>
    <name evidence="2" type="ORF">PACLA_8A046344</name>
</gene>
<sequence>MGRNRRGRGRRGTNRTHDYCDIKPLTSKRLETLVKRIEDWKGLYGKQLDIALILERKGLTDFVDINSGLIRLEDAKQRYPDFGFHEECYQKFTNISIINKARRTLERKRKMEEEPAVPPSKPKMPFLRSKVPKMSQQPHTILPKLCIICKKLTKRTKIKGKWVHESLSKAETSDAGQLRSAAERIDDETILKDIRGKDCSCIEVQYHKSCYNDYVRVLKGNDSVGEKKTNFFSEHKAGYDAFCKIVIKERSEMLRVRLQRDFEQLVFHIPSRRNESTIVYCQNVTAGDIAQQYLPTSQVSSVEDESDENDSSEVLENEIRSSRIDRHQTSQEGSSENTFKELFMSAELFNHIAHITGAVSDDEYTNVTNDRCVDIAEQFVPKKQTPKSLAVGLTVRHMTGSTHLLQILAKFGHCVSSDTILSYETALAKYRVSQAGKVPEGFKVGSIPTVVWDNIDFNEETSSGKGTTHHTNGILIQTCEDEATDQPQEVNVPIIKKGVRVFTQAEENLVPYNRVERVGPSTNVPNIPAHWKDLLSKAKVRDFMFIMARMYGGDDVPAIYAKVQEIRWADQHLQEKLVVRLGEFHACMSFMSVIGKRNGDAGLSDILIEAGVVAEGSLNSVISGHHYNRSIHAYKIVYETMEELRFQEYLESVDEAKYEKIVSTLTAINWENHAEVDENILDTQLEYEEWVGKRREEIQSKSSFRP</sequence>
<name>A0A6S7GG74_PARCT</name>
<evidence type="ECO:0000313" key="3">
    <source>
        <dbReference type="Proteomes" id="UP001152795"/>
    </source>
</evidence>